<evidence type="ECO:0000256" key="2">
    <source>
        <dbReference type="ARBA" id="ARBA00022475"/>
    </source>
</evidence>
<evidence type="ECO:0000256" key="7">
    <source>
        <dbReference type="ARBA" id="ARBA00022833"/>
    </source>
</evidence>
<evidence type="ECO:0000256" key="10">
    <source>
        <dbReference type="ARBA" id="ARBA00023136"/>
    </source>
</evidence>
<evidence type="ECO:0000256" key="8">
    <source>
        <dbReference type="ARBA" id="ARBA00022989"/>
    </source>
</evidence>
<evidence type="ECO:0000256" key="11">
    <source>
        <dbReference type="RuleBase" id="RU003983"/>
    </source>
</evidence>
<keyword evidence="3 11" id="KW-0645">Protease</keyword>
<gene>
    <name evidence="15" type="primary">htpX_2</name>
    <name evidence="15" type="ORF">PX52LOC_04025</name>
</gene>
<dbReference type="GO" id="GO:0046872">
    <property type="term" value="F:metal ion binding"/>
    <property type="evidence" value="ECO:0007669"/>
    <property type="project" value="UniProtKB-KW"/>
</dbReference>
<dbReference type="OrthoDB" id="7338723at2"/>
<comment type="subcellular location">
    <subcellularLocation>
        <location evidence="1">Cell membrane</location>
        <topology evidence="1">Multi-pass membrane protein</topology>
    </subcellularLocation>
</comment>
<comment type="cofactor">
    <cofactor evidence="11">
        <name>Zn(2+)</name>
        <dbReference type="ChEBI" id="CHEBI:29105"/>
    </cofactor>
    <text evidence="11">Binds 1 zinc ion per subunit.</text>
</comment>
<dbReference type="PANTHER" id="PTHR43221:SF1">
    <property type="entry name" value="PROTEASE HTPX"/>
    <property type="match status" value="1"/>
</dbReference>
<keyword evidence="7 11" id="KW-0862">Zinc</keyword>
<dbReference type="RefSeq" id="WP_149111706.1">
    <property type="nucleotide sequence ID" value="NZ_CP042425.1"/>
</dbReference>
<dbReference type="AlphaFoldDB" id="A0A5C1ACD1"/>
<evidence type="ECO:0000313" key="16">
    <source>
        <dbReference type="Proteomes" id="UP000324974"/>
    </source>
</evidence>
<evidence type="ECO:0000256" key="3">
    <source>
        <dbReference type="ARBA" id="ARBA00022670"/>
    </source>
</evidence>
<dbReference type="PANTHER" id="PTHR43221">
    <property type="entry name" value="PROTEASE HTPX"/>
    <property type="match status" value="1"/>
</dbReference>
<reference evidence="16" key="1">
    <citation type="submission" date="2019-08" db="EMBL/GenBank/DDBJ databases">
        <title>Limnoglobus roseus gen. nov., sp. nov., a novel freshwater planctomycete with a giant genome from the family Gemmataceae.</title>
        <authorList>
            <person name="Kulichevskaya I.S."/>
            <person name="Naumoff D.G."/>
            <person name="Miroshnikov K."/>
            <person name="Ivanova A."/>
            <person name="Philippov D.A."/>
            <person name="Hakobyan A."/>
            <person name="Rijpstra I.C."/>
            <person name="Sinninghe Damste J.S."/>
            <person name="Liesack W."/>
            <person name="Dedysh S.N."/>
        </authorList>
    </citation>
    <scope>NUCLEOTIDE SEQUENCE [LARGE SCALE GENOMIC DNA]</scope>
    <source>
        <strain evidence="16">PX52</strain>
    </source>
</reference>
<keyword evidence="8 13" id="KW-1133">Transmembrane helix</keyword>
<accession>A0A5C1ACD1</accession>
<dbReference type="InterPro" id="IPR001915">
    <property type="entry name" value="Peptidase_M48"/>
</dbReference>
<evidence type="ECO:0000256" key="6">
    <source>
        <dbReference type="ARBA" id="ARBA00022801"/>
    </source>
</evidence>
<keyword evidence="9 11" id="KW-0482">Metalloprotease</keyword>
<feature type="compositionally biased region" description="Acidic residues" evidence="12">
    <location>
        <begin position="272"/>
        <end position="282"/>
    </location>
</feature>
<organism evidence="15 16">
    <name type="scientific">Limnoglobus roseus</name>
    <dbReference type="NCBI Taxonomy" id="2598579"/>
    <lineage>
        <taxon>Bacteria</taxon>
        <taxon>Pseudomonadati</taxon>
        <taxon>Planctomycetota</taxon>
        <taxon>Planctomycetia</taxon>
        <taxon>Gemmatales</taxon>
        <taxon>Gemmataceae</taxon>
        <taxon>Limnoglobus</taxon>
    </lineage>
</organism>
<evidence type="ECO:0000313" key="15">
    <source>
        <dbReference type="EMBL" id="QEL17049.1"/>
    </source>
</evidence>
<dbReference type="GO" id="GO:0005886">
    <property type="term" value="C:plasma membrane"/>
    <property type="evidence" value="ECO:0007669"/>
    <property type="project" value="UniProtKB-SubCell"/>
</dbReference>
<keyword evidence="10 13" id="KW-0472">Membrane</keyword>
<dbReference type="Gene3D" id="3.30.2010.10">
    <property type="entry name" value="Metalloproteases ('zincins'), catalytic domain"/>
    <property type="match status" value="1"/>
</dbReference>
<protein>
    <submittedName>
        <fullName evidence="15">Protease HtpX</fullName>
        <ecNumber evidence="15">3.4.24.-</ecNumber>
    </submittedName>
</protein>
<dbReference type="Pfam" id="PF01435">
    <property type="entry name" value="Peptidase_M48"/>
    <property type="match status" value="1"/>
</dbReference>
<evidence type="ECO:0000259" key="14">
    <source>
        <dbReference type="Pfam" id="PF01435"/>
    </source>
</evidence>
<evidence type="ECO:0000256" key="9">
    <source>
        <dbReference type="ARBA" id="ARBA00023049"/>
    </source>
</evidence>
<dbReference type="EMBL" id="CP042425">
    <property type="protein sequence ID" value="QEL17049.1"/>
    <property type="molecule type" value="Genomic_DNA"/>
</dbReference>
<evidence type="ECO:0000256" key="5">
    <source>
        <dbReference type="ARBA" id="ARBA00022723"/>
    </source>
</evidence>
<evidence type="ECO:0000256" key="1">
    <source>
        <dbReference type="ARBA" id="ARBA00004651"/>
    </source>
</evidence>
<dbReference type="EC" id="3.4.24.-" evidence="15"/>
<keyword evidence="2" id="KW-1003">Cell membrane</keyword>
<dbReference type="Proteomes" id="UP000324974">
    <property type="component" value="Chromosome"/>
</dbReference>
<dbReference type="InterPro" id="IPR050083">
    <property type="entry name" value="HtpX_protease"/>
</dbReference>
<dbReference type="GO" id="GO:0004222">
    <property type="term" value="F:metalloendopeptidase activity"/>
    <property type="evidence" value="ECO:0007669"/>
    <property type="project" value="InterPro"/>
</dbReference>
<proteinExistence type="inferred from homology"/>
<keyword evidence="16" id="KW-1185">Reference proteome</keyword>
<keyword evidence="4 13" id="KW-0812">Transmembrane</keyword>
<evidence type="ECO:0000256" key="4">
    <source>
        <dbReference type="ARBA" id="ARBA00022692"/>
    </source>
</evidence>
<feature type="region of interest" description="Disordered" evidence="12">
    <location>
        <begin position="251"/>
        <end position="282"/>
    </location>
</feature>
<dbReference type="CDD" id="cd07325">
    <property type="entry name" value="M48_Ste24p_like"/>
    <property type="match status" value="1"/>
</dbReference>
<evidence type="ECO:0000256" key="12">
    <source>
        <dbReference type="SAM" id="MobiDB-lite"/>
    </source>
</evidence>
<keyword evidence="5" id="KW-0479">Metal-binding</keyword>
<name>A0A5C1ACD1_9BACT</name>
<dbReference type="GO" id="GO:0006508">
    <property type="term" value="P:proteolysis"/>
    <property type="evidence" value="ECO:0007669"/>
    <property type="project" value="UniProtKB-KW"/>
</dbReference>
<keyword evidence="6 11" id="KW-0378">Hydrolase</keyword>
<comment type="similarity">
    <text evidence="11">Belongs to the peptidase M48 family.</text>
</comment>
<sequence>MAKTRAIDPRDYVEPGTGLHQTIGYILFFLTTGIGAIVFAASTFGIGLIVMAVGFIFYLLRRRVALAQLRGSALRIGPKQFPEIYEYVADLSEALDMDPPDVYLVESNQQNAFAVRIGAKQNVVLFDDIVHGSRLTKNPDVLRFIIAHELAHHALGHTGLIRSQISMLYRPLARLDELSCDAVGAALVGFDAGRDALSLLLVGPQLFAEVSRPSLERQAIQVEEDRLTKKAERQLFYPLMLRRIARMIPDEDDRDFDSKPKKASSSRPADRDDGDDYEDDRP</sequence>
<feature type="domain" description="Peptidase M48" evidence="14">
    <location>
        <begin position="78"/>
        <end position="160"/>
    </location>
</feature>
<evidence type="ECO:0000256" key="13">
    <source>
        <dbReference type="SAM" id="Phobius"/>
    </source>
</evidence>
<feature type="transmembrane region" description="Helical" evidence="13">
    <location>
        <begin position="27"/>
        <end position="60"/>
    </location>
</feature>
<dbReference type="KEGG" id="lrs:PX52LOC_04025"/>